<dbReference type="STRING" id="52560.SAMN04488082_10989"/>
<feature type="transmembrane region" description="Helical" evidence="1">
    <location>
        <begin position="133"/>
        <end position="150"/>
    </location>
</feature>
<feature type="transmembrane region" description="Helical" evidence="1">
    <location>
        <begin position="225"/>
        <end position="245"/>
    </location>
</feature>
<keyword evidence="1" id="KW-1133">Transmembrane helix</keyword>
<feature type="transmembrane region" description="Helical" evidence="1">
    <location>
        <begin position="251"/>
        <end position="274"/>
    </location>
</feature>
<accession>A0A1I3V7G6</accession>
<feature type="transmembrane region" description="Helical" evidence="1">
    <location>
        <begin position="101"/>
        <end position="121"/>
    </location>
</feature>
<feature type="transmembrane region" description="Helical" evidence="1">
    <location>
        <begin position="186"/>
        <end position="205"/>
    </location>
</feature>
<gene>
    <name evidence="2" type="ORF">SAMN04488082_10989</name>
</gene>
<feature type="transmembrane region" description="Helical" evidence="1">
    <location>
        <begin position="286"/>
        <end position="303"/>
    </location>
</feature>
<protein>
    <submittedName>
        <fullName evidence="2">Uncharacterized protein</fullName>
    </submittedName>
</protein>
<keyword evidence="1" id="KW-0812">Transmembrane</keyword>
<keyword evidence="3" id="KW-1185">Reference proteome</keyword>
<keyword evidence="1" id="KW-0472">Membrane</keyword>
<dbReference type="EMBL" id="FORX01000009">
    <property type="protein sequence ID" value="SFJ91080.1"/>
    <property type="molecule type" value="Genomic_DNA"/>
</dbReference>
<dbReference type="RefSeq" id="WP_092375013.1">
    <property type="nucleotide sequence ID" value="NZ_FORX01000009.1"/>
</dbReference>
<organism evidence="2 3">
    <name type="scientific">Desulfomicrobium apsheronum</name>
    <dbReference type="NCBI Taxonomy" id="52560"/>
    <lineage>
        <taxon>Bacteria</taxon>
        <taxon>Pseudomonadati</taxon>
        <taxon>Thermodesulfobacteriota</taxon>
        <taxon>Desulfovibrionia</taxon>
        <taxon>Desulfovibrionales</taxon>
        <taxon>Desulfomicrobiaceae</taxon>
        <taxon>Desulfomicrobium</taxon>
    </lineage>
</organism>
<name>A0A1I3V7G6_9BACT</name>
<sequence length="355" mass="39403">MDPTNFIPQALPIPVEWGWFYLFQMLTFILHILVMNVMLGASIIALVHHLRGKAETEPLTKSISVKLPFTIAFAVNFGVAPLLFIQILYGQFIYTSSVLIAVYWLSVVGLVIIAYASAYIYDFSYVSLGSLRTIFIAVTTACLLATAFIYTNNMTLMLSPALWETYFDNPWGTLLNTLDPSVLPRYLHFVASSVAVAGLALALFYRFKVKNDPGAQRWVRHGMNWYAYTTMVQMALGLWFLSALPEHVTDLLLGGSLAHTLIFVTGATIGIFSISNALSYNVGTSAILSLTTIILMIFLRDLVRDAYLAPYFQVSDRVVTGEYLPLVLFILTLAAGLCVVAWMLRTAATDSEVRS</sequence>
<evidence type="ECO:0000313" key="3">
    <source>
        <dbReference type="Proteomes" id="UP000198635"/>
    </source>
</evidence>
<feature type="transmembrane region" description="Helical" evidence="1">
    <location>
        <begin position="67"/>
        <end position="89"/>
    </location>
</feature>
<feature type="transmembrane region" description="Helical" evidence="1">
    <location>
        <begin position="323"/>
        <end position="344"/>
    </location>
</feature>
<dbReference type="Proteomes" id="UP000198635">
    <property type="component" value="Unassembled WGS sequence"/>
</dbReference>
<evidence type="ECO:0000313" key="2">
    <source>
        <dbReference type="EMBL" id="SFJ91080.1"/>
    </source>
</evidence>
<feature type="transmembrane region" description="Helical" evidence="1">
    <location>
        <begin position="20"/>
        <end position="47"/>
    </location>
</feature>
<dbReference type="AlphaFoldDB" id="A0A1I3V7G6"/>
<reference evidence="3" key="1">
    <citation type="submission" date="2016-10" db="EMBL/GenBank/DDBJ databases">
        <authorList>
            <person name="Varghese N."/>
            <person name="Submissions S."/>
        </authorList>
    </citation>
    <scope>NUCLEOTIDE SEQUENCE [LARGE SCALE GENOMIC DNA]</scope>
    <source>
        <strain evidence="3">DSM 5918</strain>
    </source>
</reference>
<dbReference type="OrthoDB" id="9810382at2"/>
<proteinExistence type="predicted"/>
<evidence type="ECO:0000256" key="1">
    <source>
        <dbReference type="SAM" id="Phobius"/>
    </source>
</evidence>